<feature type="domain" description="Dynamin N-terminal" evidence="3">
    <location>
        <begin position="145"/>
        <end position="381"/>
    </location>
</feature>
<feature type="compositionally biased region" description="Basic and acidic residues" evidence="2">
    <location>
        <begin position="1"/>
        <end position="11"/>
    </location>
</feature>
<dbReference type="AlphaFoldDB" id="A0A0G2I000"/>
<proteinExistence type="predicted"/>
<evidence type="ECO:0000259" key="4">
    <source>
        <dbReference type="Pfam" id="PF24564"/>
    </source>
</evidence>
<dbReference type="PANTHER" id="PTHR36681">
    <property type="entry name" value="NUCLEAR GTPASE, GERMINAL CENTER-ASSOCIATED, TANDEM DUPLICATE 3"/>
    <property type="match status" value="1"/>
</dbReference>
<dbReference type="STRING" id="1214573.A0A0G2I000"/>
<keyword evidence="1" id="KW-0175">Coiled coil</keyword>
<dbReference type="InterPro" id="IPR027417">
    <property type="entry name" value="P-loop_NTPase"/>
</dbReference>
<dbReference type="Proteomes" id="UP000034680">
    <property type="component" value="Unassembled WGS sequence"/>
</dbReference>
<dbReference type="EMBL" id="LCUC01000244">
    <property type="protein sequence ID" value="KKY33475.1"/>
    <property type="molecule type" value="Genomic_DNA"/>
</dbReference>
<feature type="compositionally biased region" description="Low complexity" evidence="2">
    <location>
        <begin position="65"/>
        <end position="78"/>
    </location>
</feature>
<feature type="domain" description="DUF7605" evidence="4">
    <location>
        <begin position="790"/>
        <end position="895"/>
    </location>
</feature>
<keyword evidence="6" id="KW-1185">Reference proteome</keyword>
<dbReference type="InterPro" id="IPR045063">
    <property type="entry name" value="Dynamin_N"/>
</dbReference>
<evidence type="ECO:0000256" key="1">
    <source>
        <dbReference type="SAM" id="Coils"/>
    </source>
</evidence>
<reference evidence="5 6" key="1">
    <citation type="submission" date="2015-05" db="EMBL/GenBank/DDBJ databases">
        <title>Distinctive expansion of gene families associated with plant cell wall degradation and secondary metabolism in the genomes of grapevine trunk pathogens.</title>
        <authorList>
            <person name="Lawrence D.P."/>
            <person name="Travadon R."/>
            <person name="Rolshausen P.E."/>
            <person name="Baumgartner K."/>
        </authorList>
    </citation>
    <scope>NUCLEOTIDE SEQUENCE [LARGE SCALE GENOMIC DNA]</scope>
    <source>
        <strain evidence="5">DA912</strain>
    </source>
</reference>
<feature type="region of interest" description="Disordered" evidence="2">
    <location>
        <begin position="477"/>
        <end position="541"/>
    </location>
</feature>
<gene>
    <name evidence="5" type="ORF">UCDDA912_g06549</name>
</gene>
<feature type="region of interest" description="Disordered" evidence="2">
    <location>
        <begin position="1"/>
        <end position="84"/>
    </location>
</feature>
<dbReference type="OrthoDB" id="3598281at2759"/>
<dbReference type="Pfam" id="PF00350">
    <property type="entry name" value="Dynamin_N"/>
    <property type="match status" value="1"/>
</dbReference>
<dbReference type="Pfam" id="PF24564">
    <property type="entry name" value="DUF7605"/>
    <property type="match status" value="1"/>
</dbReference>
<accession>A0A0G2I000</accession>
<feature type="compositionally biased region" description="Basic and acidic residues" evidence="2">
    <location>
        <begin position="27"/>
        <end position="42"/>
    </location>
</feature>
<feature type="region of interest" description="Disordered" evidence="2">
    <location>
        <begin position="1023"/>
        <end position="1075"/>
    </location>
</feature>
<evidence type="ECO:0000256" key="2">
    <source>
        <dbReference type="SAM" id="MobiDB-lite"/>
    </source>
</evidence>
<sequence>MEGAVHVKSEPSDANDLLTCTPQPTKPEVEAVRIKTEVKREPSAGSMEDAASFPDPDPVQLLHDQQQQQRQQQQQQQQESDALEQWAKQTSPKILEHGVKLGMDILETIKFPLTAAASIPGTQASTWLDAITQLESRAQPFKTIVGVVGNTGAGKSSVINALLDEERLLPTNCLRACTASPTEISYNRSDDPDELYRADIEFIAAEDWIKELKTLFTDLFDDNGNVSRECNNPDTEAGIAYAKIKSVYPSKTNQMIAESSPERLAFEPAVRGVLGSVKKLRSSTAKELYHGMQRYVDSKEKDNHLKKNVAMEYWPLIKVVRIYTKADALSTGAVIVDLPGVQDSNAARAAVAQQYMKTCTGLWIVAPINRAVDDKTAKSLLGDSFKRQLKYDGIYSAVTFICSKTDDISVTEAAESLNMESDVSKSWAKIDDLRRQISALKRQLTSGREEKADLVDRLDQLDGKWEIWDELLQKHTDGKTVYPPSENAKKRKRGATSAKSRKNRVSSDFDDSDSDSAFESASVKENQPNDEDREPLSGDQIREVLANLKAERKEIRQMRKELDAKLSGIRDELKPLQHEEGRLLGAVKAVCIQGRNGYSKGAIQRDFAMGIKELDQETAMDEDEDAFDPEEEIRDYDEVARNLPVFCVSSRAYQKMRGRLQKDDFNNDGFRNVDETEVPQLQQHAKKLTEAGRAATSRQFLNGLSQLLNSMKMWASNGELQSHVSHSDKKNEETHLQVQLSNLEKALARAVDDCVASMKTVLSECIYDHFGSAIPAAAKAAVPTASSWGAHRSVGGMLWATYKATCRRYGVYSGASGPRDFNAELLEPISKQLATGWERAFLRRLPQVLEDFAVAARLLLENFHRRVVEHSEQCGTNHAGISMLSQQLRTHVTRLKEIPGMLRTVIQDLQREASPGSYARMKTHMINHVETQRHGMFVRSTESVKTELQALCERVEHELRAQVLDIYNLLARDYLAVLVGVESSNVQAPGLRSAERLLQAEMLPILHDAARWFIDASGGDDSVPFKDEFPGQGPSPCADEDDDLDNLAATQLHEESEAGARGRDGVGIKSEPTVW</sequence>
<organism evidence="5 6">
    <name type="scientific">Diaporthe ampelina</name>
    <dbReference type="NCBI Taxonomy" id="1214573"/>
    <lineage>
        <taxon>Eukaryota</taxon>
        <taxon>Fungi</taxon>
        <taxon>Dikarya</taxon>
        <taxon>Ascomycota</taxon>
        <taxon>Pezizomycotina</taxon>
        <taxon>Sordariomycetes</taxon>
        <taxon>Sordariomycetidae</taxon>
        <taxon>Diaporthales</taxon>
        <taxon>Diaporthaceae</taxon>
        <taxon>Diaporthe</taxon>
    </lineage>
</organism>
<name>A0A0G2I000_9PEZI</name>
<dbReference type="InterPro" id="IPR056024">
    <property type="entry name" value="DUF7605"/>
</dbReference>
<feature type="coiled-coil region" evidence="1">
    <location>
        <begin position="541"/>
        <end position="572"/>
    </location>
</feature>
<evidence type="ECO:0000259" key="3">
    <source>
        <dbReference type="Pfam" id="PF00350"/>
    </source>
</evidence>
<protein>
    <submittedName>
        <fullName evidence="5">Putative tat pathway signal sequence</fullName>
    </submittedName>
</protein>
<evidence type="ECO:0000313" key="6">
    <source>
        <dbReference type="Proteomes" id="UP000034680"/>
    </source>
</evidence>
<reference evidence="5 6" key="2">
    <citation type="submission" date="2015-05" db="EMBL/GenBank/DDBJ databases">
        <authorList>
            <person name="Morales-Cruz A."/>
            <person name="Amrine K.C."/>
            <person name="Cantu D."/>
        </authorList>
    </citation>
    <scope>NUCLEOTIDE SEQUENCE [LARGE SCALE GENOMIC DNA]</scope>
    <source>
        <strain evidence="5">DA912</strain>
    </source>
</reference>
<dbReference type="SUPFAM" id="SSF52540">
    <property type="entry name" value="P-loop containing nucleoside triphosphate hydrolases"/>
    <property type="match status" value="2"/>
</dbReference>
<feature type="compositionally biased region" description="Basic residues" evidence="2">
    <location>
        <begin position="489"/>
        <end position="504"/>
    </location>
</feature>
<comment type="caution">
    <text evidence="5">The sequence shown here is derived from an EMBL/GenBank/DDBJ whole genome shotgun (WGS) entry which is preliminary data.</text>
</comment>
<dbReference type="PANTHER" id="PTHR36681:SF3">
    <property type="entry name" value="NUCLEAR GTPASE, GERMINAL CENTER-ASSOCIATED, TANDEM DUPLICATE 3"/>
    <property type="match status" value="1"/>
</dbReference>
<dbReference type="Gene3D" id="3.40.50.300">
    <property type="entry name" value="P-loop containing nucleotide triphosphate hydrolases"/>
    <property type="match status" value="1"/>
</dbReference>
<feature type="compositionally biased region" description="Basic and acidic residues" evidence="2">
    <location>
        <begin position="1052"/>
        <end position="1066"/>
    </location>
</feature>
<evidence type="ECO:0000313" key="5">
    <source>
        <dbReference type="EMBL" id="KKY33475.1"/>
    </source>
</evidence>